<dbReference type="PRINTS" id="PR00762">
    <property type="entry name" value="CLCHANNEL"/>
</dbReference>
<feature type="transmembrane region" description="Helical" evidence="11">
    <location>
        <begin position="280"/>
        <end position="303"/>
    </location>
</feature>
<comment type="subcellular location">
    <subcellularLocation>
        <location evidence="1">Membrane</location>
        <topology evidence="1">Multi-pass membrane protein</topology>
    </subcellularLocation>
</comment>
<dbReference type="InterPro" id="IPR050368">
    <property type="entry name" value="ClC-type_chloride_channel"/>
</dbReference>
<keyword evidence="9" id="KW-0407">Ion channel</keyword>
<sequence length="498" mass="51306">MNHEPDFFEHLRNELRGGRMWLDRAIVLGYAVAAGLAVVALTMAVDWVFGHFQRTFALHPWLPLITTPLITVGIVWATRRFFGAAGGSGIPQVKAALNPALPPERRVLFVSLRLAAGKMGLTVAGFAAGLSIGREGPSVQIAAGVMQHARRWLSPNTTIDSRALLMAGGAAGIAAAFNAPLAGVVFAIEELSGRIESRASGLIITAIVLAGLVAVSAFGNTSYFGVIKVPPFGWEALLPGLLVTLASGLAGGLFGRLFIASLTGVPGRFNQWRARFPLRFAAACGLGVAVIGVATGGTTFGAGSEAVKEMLEGHDRMPAIDTLLKFVATWLSAWAGVPGGIFAPSLSIGAGIGQVVSQVSSANLAPALIAIGMAGFLAAVTQAPLTSFIIVMEMVDGHAMVLSLMAGAMLASLVSRMISRPLYDTLAEHMVAAAIGSPMPVSAAPESPAALKPESESASSPDPDRGPSPSPSPSLGVGPDAPRIDTLPPPEPESGPTR</sequence>
<keyword evidence="4 11" id="KW-1133">Transmembrane helix</keyword>
<feature type="transmembrane region" description="Helical" evidence="11">
    <location>
        <begin position="364"/>
        <end position="391"/>
    </location>
</feature>
<evidence type="ECO:0000256" key="3">
    <source>
        <dbReference type="ARBA" id="ARBA00022692"/>
    </source>
</evidence>
<dbReference type="Proteomes" id="UP001385892">
    <property type="component" value="Unassembled WGS sequence"/>
</dbReference>
<organism evidence="12 13">
    <name type="scientific">Variovorax rhizosphaerae</name>
    <dbReference type="NCBI Taxonomy" id="1836200"/>
    <lineage>
        <taxon>Bacteria</taxon>
        <taxon>Pseudomonadati</taxon>
        <taxon>Pseudomonadota</taxon>
        <taxon>Betaproteobacteria</taxon>
        <taxon>Burkholderiales</taxon>
        <taxon>Comamonadaceae</taxon>
        <taxon>Variovorax</taxon>
    </lineage>
</organism>
<feature type="transmembrane region" description="Helical" evidence="11">
    <location>
        <begin position="199"/>
        <end position="218"/>
    </location>
</feature>
<gene>
    <name evidence="12" type="ORF">WKW82_00195</name>
</gene>
<keyword evidence="8" id="KW-0868">Chloride</keyword>
<comment type="caution">
    <text evidence="12">The sequence shown here is derived from an EMBL/GenBank/DDBJ whole genome shotgun (WGS) entry which is preliminary data.</text>
</comment>
<evidence type="ECO:0000256" key="9">
    <source>
        <dbReference type="ARBA" id="ARBA00023303"/>
    </source>
</evidence>
<dbReference type="PANTHER" id="PTHR43427:SF6">
    <property type="entry name" value="CHLORIDE CHANNEL PROTEIN CLC-E"/>
    <property type="match status" value="1"/>
</dbReference>
<feature type="transmembrane region" description="Helical" evidence="11">
    <location>
        <begin position="238"/>
        <end position="259"/>
    </location>
</feature>
<keyword evidence="13" id="KW-1185">Reference proteome</keyword>
<evidence type="ECO:0000256" key="5">
    <source>
        <dbReference type="ARBA" id="ARBA00023065"/>
    </source>
</evidence>
<reference evidence="12 13" key="1">
    <citation type="submission" date="2024-03" db="EMBL/GenBank/DDBJ databases">
        <title>Novel species of the genus Variovorax.</title>
        <authorList>
            <person name="Liu Q."/>
            <person name="Xin Y.-H."/>
        </authorList>
    </citation>
    <scope>NUCLEOTIDE SEQUENCE [LARGE SCALE GENOMIC DNA]</scope>
    <source>
        <strain evidence="12 13">KACC 18900</strain>
    </source>
</reference>
<evidence type="ECO:0000256" key="7">
    <source>
        <dbReference type="ARBA" id="ARBA00023173"/>
    </source>
</evidence>
<dbReference type="InterPro" id="IPR014743">
    <property type="entry name" value="Cl-channel_core"/>
</dbReference>
<feature type="transmembrane region" description="Helical" evidence="11">
    <location>
        <begin position="61"/>
        <end position="78"/>
    </location>
</feature>
<accession>A0ABU8WE22</accession>
<dbReference type="Gene3D" id="1.10.3080.10">
    <property type="entry name" value="Clc chloride channel"/>
    <property type="match status" value="1"/>
</dbReference>
<dbReference type="SUPFAM" id="SSF81340">
    <property type="entry name" value="Clc chloride channel"/>
    <property type="match status" value="1"/>
</dbReference>
<protein>
    <submittedName>
        <fullName evidence="12">Chloride channel protein</fullName>
    </submittedName>
</protein>
<feature type="compositionally biased region" description="Pro residues" evidence="10">
    <location>
        <begin position="487"/>
        <end position="498"/>
    </location>
</feature>
<evidence type="ECO:0000313" key="13">
    <source>
        <dbReference type="Proteomes" id="UP001385892"/>
    </source>
</evidence>
<feature type="transmembrane region" description="Helical" evidence="11">
    <location>
        <begin position="163"/>
        <end position="187"/>
    </location>
</feature>
<dbReference type="PANTHER" id="PTHR43427">
    <property type="entry name" value="CHLORIDE CHANNEL PROTEIN CLC-E"/>
    <property type="match status" value="1"/>
</dbReference>
<feature type="transmembrane region" description="Helical" evidence="11">
    <location>
        <begin position="323"/>
        <end position="343"/>
    </location>
</feature>
<evidence type="ECO:0000256" key="4">
    <source>
        <dbReference type="ARBA" id="ARBA00022989"/>
    </source>
</evidence>
<keyword evidence="6 11" id="KW-0472">Membrane</keyword>
<feature type="transmembrane region" description="Helical" evidence="11">
    <location>
        <begin position="25"/>
        <end position="49"/>
    </location>
</feature>
<evidence type="ECO:0000256" key="11">
    <source>
        <dbReference type="SAM" id="Phobius"/>
    </source>
</evidence>
<feature type="region of interest" description="Disordered" evidence="10">
    <location>
        <begin position="442"/>
        <end position="498"/>
    </location>
</feature>
<evidence type="ECO:0000256" key="6">
    <source>
        <dbReference type="ARBA" id="ARBA00023136"/>
    </source>
</evidence>
<name>A0ABU8WE22_9BURK</name>
<keyword evidence="7" id="KW-0869">Chloride channel</keyword>
<keyword evidence="3 11" id="KW-0812">Transmembrane</keyword>
<dbReference type="CDD" id="cd01034">
    <property type="entry name" value="EriC_like"/>
    <property type="match status" value="1"/>
</dbReference>
<evidence type="ECO:0000313" key="12">
    <source>
        <dbReference type="EMBL" id="MEJ8845048.1"/>
    </source>
</evidence>
<keyword evidence="2" id="KW-0813">Transport</keyword>
<keyword evidence="5" id="KW-0406">Ion transport</keyword>
<dbReference type="EMBL" id="JBBKZT010000001">
    <property type="protein sequence ID" value="MEJ8845048.1"/>
    <property type="molecule type" value="Genomic_DNA"/>
</dbReference>
<evidence type="ECO:0000256" key="8">
    <source>
        <dbReference type="ARBA" id="ARBA00023214"/>
    </source>
</evidence>
<dbReference type="InterPro" id="IPR001807">
    <property type="entry name" value="ClC"/>
</dbReference>
<evidence type="ECO:0000256" key="1">
    <source>
        <dbReference type="ARBA" id="ARBA00004141"/>
    </source>
</evidence>
<dbReference type="Pfam" id="PF00654">
    <property type="entry name" value="Voltage_CLC"/>
    <property type="match status" value="1"/>
</dbReference>
<evidence type="ECO:0000256" key="10">
    <source>
        <dbReference type="SAM" id="MobiDB-lite"/>
    </source>
</evidence>
<evidence type="ECO:0000256" key="2">
    <source>
        <dbReference type="ARBA" id="ARBA00022448"/>
    </source>
</evidence>
<proteinExistence type="predicted"/>
<feature type="transmembrane region" description="Helical" evidence="11">
    <location>
        <begin position="397"/>
        <end position="414"/>
    </location>
</feature>
<dbReference type="RefSeq" id="WP_340340237.1">
    <property type="nucleotide sequence ID" value="NZ_JBBKZT010000001.1"/>
</dbReference>